<dbReference type="Proteomes" id="UP000464754">
    <property type="component" value="Chromosome"/>
</dbReference>
<name>A0A6N4TF89_9FIRM</name>
<evidence type="ECO:0000313" key="3">
    <source>
        <dbReference type="Proteomes" id="UP000464754"/>
    </source>
</evidence>
<dbReference type="KEGG" id="aarg:Aargi30884_02040"/>
<gene>
    <name evidence="2" type="ORF">Aargi30884_02040</name>
</gene>
<keyword evidence="3" id="KW-1185">Reference proteome</keyword>
<accession>A0A6N4TF89</accession>
<sequence length="97" mass="11119">MEIQITLEQLQQTAQGIRMQNKQLSGCLKEISAVMMQLSSYWQSPSSETLKNRFQAMLPVFDNYEVIVESYAKFLDQTAAAYQQMEQQLNSGADAFR</sequence>
<dbReference type="AlphaFoldDB" id="A0A6N4TF89"/>
<reference evidence="3" key="1">
    <citation type="submission" date="2019-05" db="EMBL/GenBank/DDBJ databases">
        <title>Complete genome sequencing of Absiella argi strain JCM 30884.</title>
        <authorList>
            <person name="Sakamoto M."/>
            <person name="Murakami T."/>
            <person name="Mori H."/>
        </authorList>
    </citation>
    <scope>NUCLEOTIDE SEQUENCE [LARGE SCALE GENOMIC DNA]</scope>
    <source>
        <strain evidence="3">JCM 30884</strain>
    </source>
</reference>
<evidence type="ECO:0000313" key="2">
    <source>
        <dbReference type="EMBL" id="BBK21301.1"/>
    </source>
</evidence>
<comment type="similarity">
    <text evidence="1">Belongs to the WXG100 family.</text>
</comment>
<dbReference type="SUPFAM" id="SSF140453">
    <property type="entry name" value="EsxAB dimer-like"/>
    <property type="match status" value="1"/>
</dbReference>
<protein>
    <recommendedName>
        <fullName evidence="1">ESAT-6-like protein</fullName>
    </recommendedName>
</protein>
<dbReference type="NCBIfam" id="NF035934">
    <property type="entry name" value="ESAT6_2"/>
    <property type="match status" value="1"/>
</dbReference>
<dbReference type="RefSeq" id="WP_115714521.1">
    <property type="nucleotide sequence ID" value="NZ_AP019695.1"/>
</dbReference>
<dbReference type="InterPro" id="IPR036689">
    <property type="entry name" value="ESAT-6-like_sf"/>
</dbReference>
<dbReference type="Gene3D" id="1.10.287.1060">
    <property type="entry name" value="ESAT-6-like"/>
    <property type="match status" value="1"/>
</dbReference>
<dbReference type="EMBL" id="AP019695">
    <property type="protein sequence ID" value="BBK21301.1"/>
    <property type="molecule type" value="Genomic_DNA"/>
</dbReference>
<dbReference type="InterPro" id="IPR010310">
    <property type="entry name" value="T7SS_ESAT-6-like"/>
</dbReference>
<organism evidence="2 3">
    <name type="scientific">Amedibacterium intestinale</name>
    <dbReference type="NCBI Taxonomy" id="2583452"/>
    <lineage>
        <taxon>Bacteria</taxon>
        <taxon>Bacillati</taxon>
        <taxon>Bacillota</taxon>
        <taxon>Erysipelotrichia</taxon>
        <taxon>Erysipelotrichales</taxon>
        <taxon>Erysipelotrichaceae</taxon>
        <taxon>Amedibacterium</taxon>
    </lineage>
</organism>
<dbReference type="Pfam" id="PF06013">
    <property type="entry name" value="WXG100"/>
    <property type="match status" value="1"/>
</dbReference>
<dbReference type="NCBIfam" id="TIGR03930">
    <property type="entry name" value="WXG100_ESAT6"/>
    <property type="match status" value="1"/>
</dbReference>
<evidence type="ECO:0000256" key="1">
    <source>
        <dbReference type="RuleBase" id="RU362001"/>
    </source>
</evidence>
<proteinExistence type="inferred from homology"/>